<dbReference type="AlphaFoldDB" id="A0A7M1SVB8"/>
<dbReference type="PANTHER" id="PTHR43649">
    <property type="entry name" value="ARABINOSE-BINDING PROTEIN-RELATED"/>
    <property type="match status" value="1"/>
</dbReference>
<protein>
    <submittedName>
        <fullName evidence="2">Extracellular solute-binding protein</fullName>
    </submittedName>
</protein>
<dbReference type="KEGG" id="halt:IM660_18575"/>
<dbReference type="Pfam" id="PF01547">
    <property type="entry name" value="SBP_bac_1"/>
    <property type="match status" value="1"/>
</dbReference>
<name>A0A7M1SVB8_9MICO</name>
<dbReference type="InterPro" id="IPR006059">
    <property type="entry name" value="SBP"/>
</dbReference>
<accession>A0A7M1SVB8</accession>
<proteinExistence type="predicted"/>
<feature type="signal peptide" evidence="1">
    <location>
        <begin position="1"/>
        <end position="23"/>
    </location>
</feature>
<dbReference type="Proteomes" id="UP000593758">
    <property type="component" value="Chromosome"/>
</dbReference>
<reference evidence="2 3" key="1">
    <citation type="submission" date="2020-10" db="EMBL/GenBank/DDBJ databases">
        <title>Haloactinobacterium sp. RN3S43, a bacterium isolated from saline soil.</title>
        <authorList>
            <person name="Sun J.-Q."/>
        </authorList>
    </citation>
    <scope>NUCLEOTIDE SEQUENCE [LARGE SCALE GENOMIC DNA]</scope>
    <source>
        <strain evidence="2 3">RN3S43</strain>
    </source>
</reference>
<dbReference type="PANTHER" id="PTHR43649:SF30">
    <property type="entry name" value="ABC TRANSPORTER SUBSTRATE-BINDING PROTEIN"/>
    <property type="match status" value="1"/>
</dbReference>
<dbReference type="InterPro" id="IPR050490">
    <property type="entry name" value="Bact_solute-bd_prot1"/>
</dbReference>
<evidence type="ECO:0000256" key="1">
    <source>
        <dbReference type="SAM" id="SignalP"/>
    </source>
</evidence>
<keyword evidence="3" id="KW-1185">Reference proteome</keyword>
<sequence length="452" mass="47569">MAGILSRRSVLGLGLTATGVAVAGCSQGSGGGTSTDSISGDVVFWHPYGQESRQVQLQEAFAVFEEENPGANVQAEHVPFGDFPTRWPSAQQGGTLPDLLINIPENILPMHMAGLVDTDAMGSLVEDLGGDDFFVPGFLDKNGRYEGAAFALPHYAHNRLMLYRRDRLEAAGLDVPVTLEDVEACAEAMNSDPEYFGWTMPLSQSDIGAGYLLWQVVRANGGGLVTADGEQLWVSEQVQEATDYLAGVARRFGPEAATTTTIGDMFNRFHDGSSSMVVDTAANIAVANSTEGLDPDLVAALDGTHMPSGSSGPGHQVGAVSMTIPAGANIAAANALAKVLYRPEIHLDFLLSIPMFHFPATTNIDTDAFYADPLVTRYKDTVVAQTLAGIEEGSVAGFEDGPNPYIGAILDAKISEILVQDVAFGGMAVDAAIEKAAAASDEIVTRISSQIG</sequence>
<dbReference type="PROSITE" id="PS51257">
    <property type="entry name" value="PROKAR_LIPOPROTEIN"/>
    <property type="match status" value="1"/>
</dbReference>
<keyword evidence="1" id="KW-0732">Signal</keyword>
<gene>
    <name evidence="2" type="ORF">IM660_18575</name>
</gene>
<dbReference type="EMBL" id="CP063169">
    <property type="protein sequence ID" value="QOR70563.1"/>
    <property type="molecule type" value="Genomic_DNA"/>
</dbReference>
<evidence type="ECO:0000313" key="3">
    <source>
        <dbReference type="Proteomes" id="UP000593758"/>
    </source>
</evidence>
<dbReference type="RefSeq" id="WP_193497238.1">
    <property type="nucleotide sequence ID" value="NZ_CP063169.1"/>
</dbReference>
<dbReference type="Gene3D" id="3.40.190.10">
    <property type="entry name" value="Periplasmic binding protein-like II"/>
    <property type="match status" value="1"/>
</dbReference>
<feature type="chain" id="PRO_5038886023" evidence="1">
    <location>
        <begin position="24"/>
        <end position="452"/>
    </location>
</feature>
<evidence type="ECO:0000313" key="2">
    <source>
        <dbReference type="EMBL" id="QOR70563.1"/>
    </source>
</evidence>
<dbReference type="SUPFAM" id="SSF53850">
    <property type="entry name" value="Periplasmic binding protein-like II"/>
    <property type="match status" value="1"/>
</dbReference>
<organism evidence="2 3">
    <name type="scientific">Ruania alkalisoli</name>
    <dbReference type="NCBI Taxonomy" id="2779775"/>
    <lineage>
        <taxon>Bacteria</taxon>
        <taxon>Bacillati</taxon>
        <taxon>Actinomycetota</taxon>
        <taxon>Actinomycetes</taxon>
        <taxon>Micrococcales</taxon>
        <taxon>Ruaniaceae</taxon>
        <taxon>Ruania</taxon>
    </lineage>
</organism>